<dbReference type="EMBL" id="JBHLTG010000020">
    <property type="protein sequence ID" value="MFC0682851.1"/>
    <property type="molecule type" value="Genomic_DNA"/>
</dbReference>
<gene>
    <name evidence="2" type="ORF">ACFFGH_33890</name>
</gene>
<dbReference type="CDD" id="cd06553">
    <property type="entry name" value="ASCH_Ef3133_like"/>
    <property type="match status" value="1"/>
</dbReference>
<evidence type="ECO:0000313" key="2">
    <source>
        <dbReference type="EMBL" id="MFC0682851.1"/>
    </source>
</evidence>
<dbReference type="Pfam" id="PF04266">
    <property type="entry name" value="ASCH"/>
    <property type="match status" value="1"/>
</dbReference>
<dbReference type="Gene3D" id="3.10.400.10">
    <property type="entry name" value="Sulfate adenylyltransferase"/>
    <property type="match status" value="1"/>
</dbReference>
<sequence>MWREFLALRALPGDEHPTISHWHFCDNQPDADECARLVLAGKKRATAPSLWSFEVHGEPLPEVGDLHVITNWAGEAQCIIRVAGVEVVPLNEITEEHARAEGEGDGSLAWWRAAHWSYYHRELEGSGYSPEPDMPIIFERFEVVHPPCAAPGTAGALGRSGHAA</sequence>
<dbReference type="InterPro" id="IPR009326">
    <property type="entry name" value="DUF984"/>
</dbReference>
<proteinExistence type="predicted"/>
<protein>
    <submittedName>
        <fullName evidence="2">ASCH domain-containing protein</fullName>
    </submittedName>
</protein>
<comment type="caution">
    <text evidence="2">The sequence shown here is derived from an EMBL/GenBank/DDBJ whole genome shotgun (WGS) entry which is preliminary data.</text>
</comment>
<evidence type="ECO:0000259" key="1">
    <source>
        <dbReference type="SMART" id="SM01022"/>
    </source>
</evidence>
<dbReference type="SUPFAM" id="SSF88697">
    <property type="entry name" value="PUA domain-like"/>
    <property type="match status" value="1"/>
</dbReference>
<dbReference type="InterPro" id="IPR015947">
    <property type="entry name" value="PUA-like_sf"/>
</dbReference>
<dbReference type="Proteomes" id="UP001589896">
    <property type="component" value="Unassembled WGS sequence"/>
</dbReference>
<dbReference type="PIRSF" id="PIRSF021320">
    <property type="entry name" value="DUF984"/>
    <property type="match status" value="1"/>
</dbReference>
<reference evidence="2 3" key="1">
    <citation type="submission" date="2024-09" db="EMBL/GenBank/DDBJ databases">
        <authorList>
            <person name="Sun Q."/>
            <person name="Mori K."/>
        </authorList>
    </citation>
    <scope>NUCLEOTIDE SEQUENCE [LARGE SCALE GENOMIC DNA]</scope>
    <source>
        <strain evidence="2 3">KCTC 23076</strain>
    </source>
</reference>
<name>A0ABV6S0U4_9GAMM</name>
<organism evidence="2 3">
    <name type="scientific">Lysobacter korlensis</name>
    <dbReference type="NCBI Taxonomy" id="553636"/>
    <lineage>
        <taxon>Bacteria</taxon>
        <taxon>Pseudomonadati</taxon>
        <taxon>Pseudomonadota</taxon>
        <taxon>Gammaproteobacteria</taxon>
        <taxon>Lysobacterales</taxon>
        <taxon>Lysobacteraceae</taxon>
        <taxon>Lysobacter</taxon>
    </lineage>
</organism>
<dbReference type="RefSeq" id="WP_386677298.1">
    <property type="nucleotide sequence ID" value="NZ_JBHLTG010000020.1"/>
</dbReference>
<evidence type="ECO:0000313" key="3">
    <source>
        <dbReference type="Proteomes" id="UP001589896"/>
    </source>
</evidence>
<accession>A0ABV6S0U4</accession>
<dbReference type="PANTHER" id="PTHR39203">
    <property type="entry name" value="CYTOPLASMIC PROTEIN-RELATED"/>
    <property type="match status" value="1"/>
</dbReference>
<feature type="domain" description="ASCH" evidence="1">
    <location>
        <begin position="22"/>
        <end position="145"/>
    </location>
</feature>
<keyword evidence="3" id="KW-1185">Reference proteome</keyword>
<dbReference type="InterPro" id="IPR007374">
    <property type="entry name" value="ASCH_domain"/>
</dbReference>
<dbReference type="PANTHER" id="PTHR39203:SF1">
    <property type="entry name" value="CYTOPLASMIC PROTEIN"/>
    <property type="match status" value="1"/>
</dbReference>
<dbReference type="SMART" id="SM01022">
    <property type="entry name" value="ASCH"/>
    <property type="match status" value="1"/>
</dbReference>